<dbReference type="PANTHER" id="PTHR21663:SF0">
    <property type="entry name" value="HEAT REPEAT-CONTAINING PROTEIN 5B"/>
    <property type="match status" value="1"/>
</dbReference>
<evidence type="ECO:0000256" key="1">
    <source>
        <dbReference type="ARBA" id="ARBA00008304"/>
    </source>
</evidence>
<dbReference type="GO" id="GO:0008104">
    <property type="term" value="P:intracellular protein localization"/>
    <property type="evidence" value="ECO:0007669"/>
    <property type="project" value="TreeGrafter"/>
</dbReference>
<accession>A0A6A7FSQ7</accession>
<dbReference type="Gene3D" id="1.25.10.10">
    <property type="entry name" value="Leucine-rich Repeat Variant"/>
    <property type="match status" value="4"/>
</dbReference>
<reference evidence="5" key="1">
    <citation type="submission" date="2017-11" db="EMBL/GenBank/DDBJ databases">
        <title>The sensing device of the deep-sea amphipod.</title>
        <authorList>
            <person name="Kobayashi H."/>
            <person name="Nagahama T."/>
            <person name="Arai W."/>
            <person name="Sasagawa Y."/>
            <person name="Umeda M."/>
            <person name="Hayashi T."/>
            <person name="Nikaido I."/>
            <person name="Watanabe H."/>
            <person name="Oguri K."/>
            <person name="Kitazato H."/>
            <person name="Fujioka K."/>
            <person name="Kido Y."/>
            <person name="Takami H."/>
        </authorList>
    </citation>
    <scope>NUCLEOTIDE SEQUENCE</scope>
    <source>
        <tissue evidence="5">Whole body</tissue>
    </source>
</reference>
<organism evidence="5">
    <name type="scientific">Hirondellea gigas</name>
    <dbReference type="NCBI Taxonomy" id="1518452"/>
    <lineage>
        <taxon>Eukaryota</taxon>
        <taxon>Metazoa</taxon>
        <taxon>Ecdysozoa</taxon>
        <taxon>Arthropoda</taxon>
        <taxon>Crustacea</taxon>
        <taxon>Multicrustacea</taxon>
        <taxon>Malacostraca</taxon>
        <taxon>Eumalacostraca</taxon>
        <taxon>Peracarida</taxon>
        <taxon>Amphipoda</taxon>
        <taxon>Amphilochidea</taxon>
        <taxon>Lysianassida</taxon>
        <taxon>Lysianassidira</taxon>
        <taxon>Lysianassoidea</taxon>
        <taxon>Lysianassidae</taxon>
        <taxon>Hirondellea</taxon>
    </lineage>
</organism>
<dbReference type="InterPro" id="IPR011989">
    <property type="entry name" value="ARM-like"/>
</dbReference>
<comment type="similarity">
    <text evidence="1">Belongs to the HEATR5 family.</text>
</comment>
<dbReference type="FunFam" id="1.25.10.10:FF:000138">
    <property type="entry name" value="Putative HEAT repeat-containing protein 5B"/>
    <property type="match status" value="1"/>
</dbReference>
<sequence>MMELSHSLTLNEEALQQLPAAKRPIFVFEWLRFLNKVLGAANKSDIKGCQQKLVSQLVSQMAECPGPPTRQLVAHALATLFSVGDTYLLFETSNKCNDVLKNKDDSPSYLPTRLASVTCIGAMYEKLGRMMGRSYEDTVQILLKTLRNAESQLRIQIMITLEKITAGMGTAAANVHKDVYKAAKVGLTDRAMPVRRAAAMCLLELSKHAPFLYTSELENLCQLCYRSLESSSSYDTRCSIAKLLGSLLATTQNPPKEVLRAIQSGGKGGGGTLRLVSLEEALGLLSTGFLRGGNSFLKGTGEMIKGASAVARELRVGITQAYVVLVQELGSLWLEKNVPVLLAHLTELIANPKATTSHVDAVYSRKCVNFIMRSTLGRMLGEKAQAAACKELTHIIVKNMNAVDVNSEGGGGINSGGEAGSQHVLVCMLQELGSLVVALSTSCSSIVLDPHLNLVDAVISVVLHPSFAARLSAAWCLQCISVALPSQLHPLITRCCNRIDALKSSPEAIAGYSCAIAALIGCVRKTPLGIPHVRGKVVFNIAEELLRSASQNSRLSLHRTQAGWLIIGSVMTLGVGVVKGLLPRMLLLWKNSFPRSNKEIESEKARGDAFTWQVTLEGRAGALSSMYSFLLHCPELAGEDTIRRLLLPIEAALLMLSSITNIVKQYGQHLKASAAMVRLRLYQVLLLLPPQSYESHYSTVLKLLVSEFTLAESGANTSTSLMRSLCQIHHAPLLSPSLHHPDHNAIEEQLQSNSASGSGALEHDPTWLYRATEECNEPLPLGVAVIDASVTLFGQMFPQVAGKHRLKMLNLFIDMIRASKSQRQEAVQTNILTAVLLALRKLTDVKGSLGQEDVKKAATTLLMDGLSQANPLLRCASGEAIGRMAQVVGDPHFVASLAQTSFDKLRSARDATSRTGHSLALGCLHRCVGSMGSSHHLSTSISILLALARDTTAPVVQVWALHALSMIADSGGPMFRSYVEPALNLLLDLLLITSSSEVQHCIGKCLQALITTIGPELQGSNNAIVTARWSLLCGCGLVQQNTDPFVQAEAVTCLQQMHMFAPRHVNLSSLVPMLVHKLSSNHLLLRRAAVSCLRQLAQREAWEVCHHVLSMTSEENNAQQDTEGSTVIVPESGLPGLLFSLLDCETDPLLVSHAQHTLLFTLHALAPTHLRMWLTLCREVLTNAQDATGDGGAEDGGDPTVDDEDLVQFHASIDPDPHPALPPRWKSRVFAAQCVAKIILECGTNLAHFDLVLARELQQKEGKGEFLVLHLSELIRMGFMAATSESDQLRLEGLNILQLVIDKFARSPEPEFPGHVILEQYQAQVGAALRPAFATDTASHVTARACEVCSTWIGSGVARDLNDLRRVHQLLVSSLDKLHEASTKGLYNESAATLEKLAILKAWAEVYIVSQKGSLYSSTGDASDYASISIGEENLGSLVAPELKNLSRHWLAALKDHAMLGLPPEFSSQLPHSGGAFYSNEAIDSVRQYYRQAWTPMLYAAALWLSNSSCKTTSTSNAFNLKDVNANNGADDNENTSRENPLPAEEQRGDDNTEVDMMTSDRFYLLLGLCVSCLCGGSSSNEGSGSRSGDGEEEEDRPETCLKALYTLLQHPLPARLLAENTPLAIEIVSLMQRQIVSSEKVSVYQLSVNIVAEIVLAATTSLSQHKSSQHQCSGHPANYSCNGCDADLAGEGGETGEINTSQSLVFAALQVCLCCLVRHEAGIAPQVVSSAPSLLTAPRTRPPQHLRDKLLADTLSLCTSLPDLCSPAGGVAILPTVLFLITGVLRECSKQDEVESGSPSSNPSVISISKEEQLTNSIRSSAPSTTSNRSKTGVRDSLPLLAVYRCLAAMCSHAYARDTRSSEQWCQLLQSALATVLDNAKTCEDERIVCESVVVRGVTEFLVHAPCSVTAPHNLRYPAINLCKSAMHHADYQVRVLCVQQIHRIFISAGTEVSSVFMQALGPRLLYQLHKTSAVTTQHQLQLFDAMMDAVMFMFEKTLPQYKVELLSVVVSLLVGCLQQQQPTTGTTANFGNLSNALHSSALERLQRLAPQYQQDFRTVMGQRSELRSKLEAAIRGEQAAVAASHRTAAAASAASAAASHNPTIKLKTDFSNFK</sequence>
<evidence type="ECO:0000313" key="5">
    <source>
        <dbReference type="EMBL" id="LAC21270.1"/>
    </source>
</evidence>
<evidence type="ECO:0000256" key="4">
    <source>
        <dbReference type="SAM" id="MobiDB-lite"/>
    </source>
</evidence>
<dbReference type="InterPro" id="IPR016024">
    <property type="entry name" value="ARM-type_fold"/>
</dbReference>
<dbReference type="GO" id="GO:0030139">
    <property type="term" value="C:endocytic vesicle"/>
    <property type="evidence" value="ECO:0007669"/>
    <property type="project" value="TreeGrafter"/>
</dbReference>
<dbReference type="GO" id="GO:0005794">
    <property type="term" value="C:Golgi apparatus"/>
    <property type="evidence" value="ECO:0007669"/>
    <property type="project" value="TreeGrafter"/>
</dbReference>
<dbReference type="EMBL" id="IACT01001954">
    <property type="protein sequence ID" value="LAC21270.1"/>
    <property type="molecule type" value="mRNA"/>
</dbReference>
<feature type="region of interest" description="Disordered" evidence="4">
    <location>
        <begin position="1521"/>
        <end position="1555"/>
    </location>
</feature>
<dbReference type="InterPro" id="IPR040108">
    <property type="entry name" value="Laa1/Sip1/HEATR5"/>
</dbReference>
<evidence type="ECO:0000256" key="3">
    <source>
        <dbReference type="ARBA" id="ARBA00070811"/>
    </source>
</evidence>
<dbReference type="FunFam" id="1.25.10.10:FF:000098">
    <property type="entry name" value="HEAT repeat-containing protein 5A isoform X2"/>
    <property type="match status" value="1"/>
</dbReference>
<protein>
    <recommendedName>
        <fullName evidence="3">HEAT repeat-containing protein 5A</fullName>
    </recommendedName>
</protein>
<evidence type="ECO:0000256" key="2">
    <source>
        <dbReference type="ARBA" id="ARBA00022737"/>
    </source>
</evidence>
<dbReference type="Pfam" id="PF25468">
    <property type="entry name" value="HEAT_HEATR5A"/>
    <property type="match status" value="1"/>
</dbReference>
<feature type="compositionally biased region" description="Polar residues" evidence="4">
    <location>
        <begin position="1815"/>
        <end position="1832"/>
    </location>
</feature>
<dbReference type="Pfam" id="PF20210">
    <property type="entry name" value="Laa1_Sip1_HTR5"/>
    <property type="match status" value="1"/>
</dbReference>
<proteinExistence type="evidence at transcript level"/>
<feature type="region of interest" description="Disordered" evidence="4">
    <location>
        <begin position="1813"/>
        <end position="1833"/>
    </location>
</feature>
<dbReference type="GO" id="GO:0005829">
    <property type="term" value="C:cytosol"/>
    <property type="evidence" value="ECO:0007669"/>
    <property type="project" value="GOC"/>
</dbReference>
<dbReference type="GO" id="GO:0006897">
    <property type="term" value="P:endocytosis"/>
    <property type="evidence" value="ECO:0007669"/>
    <property type="project" value="TreeGrafter"/>
</dbReference>
<dbReference type="GO" id="GO:0042147">
    <property type="term" value="P:retrograde transport, endosome to Golgi"/>
    <property type="evidence" value="ECO:0007669"/>
    <property type="project" value="TreeGrafter"/>
</dbReference>
<dbReference type="PANTHER" id="PTHR21663">
    <property type="entry name" value="HYPOTHETICAL HEAT DOMAIN-CONTAINING"/>
    <property type="match status" value="1"/>
</dbReference>
<keyword evidence="2" id="KW-0677">Repeat</keyword>
<dbReference type="InterPro" id="IPR046837">
    <property type="entry name" value="Laa1/Sip1/HEATR5-like_HEAT"/>
</dbReference>
<dbReference type="GO" id="GO:0016020">
    <property type="term" value="C:membrane"/>
    <property type="evidence" value="ECO:0007669"/>
    <property type="project" value="TreeGrafter"/>
</dbReference>
<dbReference type="SUPFAM" id="SSF48371">
    <property type="entry name" value="ARM repeat"/>
    <property type="match status" value="2"/>
</dbReference>
<name>A0A6A7FSQ7_9CRUS</name>